<feature type="compositionally biased region" description="Acidic residues" evidence="1">
    <location>
        <begin position="210"/>
        <end position="235"/>
    </location>
</feature>
<sequence length="525" mass="61443">CVKATEQKEVGEKKKEEEESIALSETEIKYFEEHADEWKLPRIKTLISGNKKVNGGKTETLYVYTSDDNKHCKVTIIEEDEDIKILRNRSCFKEVIDLEEGGEKKKNKKKGEKEEEEWESKALSETEIGYFKILAGEWNLPGIKTLIDGHKKVKGGKTEMHYVYTSDDDQHCTVTIMEDNKSVRISRNKSCVKKVKEWPEERESKKKEEEKEEEIEVEGDVEWEDWEETEEEKEEAEEKGKEEEEEKKEDEDETVIKKEEEEELKPLSKSEINYFEKHAGKWKIPAIKTFIDGYKKVAGGNTEKQYNYVSKDEQICEVTVVENNKGGLIKREHICVTKSPNWMKEDSKKDKKEKKKKKKAKDGITTPLTESEIKYFKEHGGEWKIPKMKTFISGNKTVNAEQTVTQYTYISYGKNCTVTVAEPKNSNLIKTDWSCVKNKTKTTREKKSKKEEGEKGKSKKKKKQKKEEEEEESKKKKKQKKKEEEEKKKKKEEGGKEEEEQKKEEKEKEKKKSEEDSIESLIGFI</sequence>
<feature type="compositionally biased region" description="Basic and acidic residues" evidence="1">
    <location>
        <begin position="481"/>
        <end position="515"/>
    </location>
</feature>
<feature type="compositionally biased region" description="Basic and acidic residues" evidence="1">
    <location>
        <begin position="198"/>
        <end position="209"/>
    </location>
</feature>
<reference evidence="2" key="1">
    <citation type="journal article" date="2014" name="PLoS ONE">
        <title>Transcriptome-Based Identification of ABC Transporters in the Western Tarnished Plant Bug Lygus hesperus.</title>
        <authorList>
            <person name="Hull J.J."/>
            <person name="Chaney K."/>
            <person name="Geib S.M."/>
            <person name="Fabrick J.A."/>
            <person name="Brent C.S."/>
            <person name="Walsh D."/>
            <person name="Lavine L.C."/>
        </authorList>
    </citation>
    <scope>NUCLEOTIDE SEQUENCE</scope>
</reference>
<dbReference type="AlphaFoldDB" id="A0A0A9YN38"/>
<feature type="region of interest" description="Disordered" evidence="1">
    <location>
        <begin position="439"/>
        <end position="525"/>
    </location>
</feature>
<reference evidence="2" key="2">
    <citation type="submission" date="2014-07" db="EMBL/GenBank/DDBJ databases">
        <authorList>
            <person name="Hull J."/>
        </authorList>
    </citation>
    <scope>NUCLEOTIDE SEQUENCE</scope>
</reference>
<feature type="compositionally biased region" description="Basic and acidic residues" evidence="1">
    <location>
        <begin position="254"/>
        <end position="263"/>
    </location>
</feature>
<evidence type="ECO:0000313" key="2">
    <source>
        <dbReference type="EMBL" id="JAG33036.1"/>
    </source>
</evidence>
<feature type="region of interest" description="Disordered" evidence="1">
    <location>
        <begin position="198"/>
        <end position="263"/>
    </location>
</feature>
<feature type="non-terminal residue" evidence="2">
    <location>
        <position position="1"/>
    </location>
</feature>
<organism evidence="2">
    <name type="scientific">Lygus hesperus</name>
    <name type="common">Western plant bug</name>
    <dbReference type="NCBI Taxonomy" id="30085"/>
    <lineage>
        <taxon>Eukaryota</taxon>
        <taxon>Metazoa</taxon>
        <taxon>Ecdysozoa</taxon>
        <taxon>Arthropoda</taxon>
        <taxon>Hexapoda</taxon>
        <taxon>Insecta</taxon>
        <taxon>Pterygota</taxon>
        <taxon>Neoptera</taxon>
        <taxon>Paraneoptera</taxon>
        <taxon>Hemiptera</taxon>
        <taxon>Heteroptera</taxon>
        <taxon>Panheteroptera</taxon>
        <taxon>Cimicomorpha</taxon>
        <taxon>Miridae</taxon>
        <taxon>Mirini</taxon>
        <taxon>Lygus</taxon>
    </lineage>
</organism>
<name>A0A0A9YN38_LYGHE</name>
<feature type="region of interest" description="Disordered" evidence="1">
    <location>
        <begin position="343"/>
        <end position="363"/>
    </location>
</feature>
<feature type="compositionally biased region" description="Basic and acidic residues" evidence="1">
    <location>
        <begin position="442"/>
        <end position="456"/>
    </location>
</feature>
<accession>A0A0A9YN38</accession>
<feature type="compositionally biased region" description="Acidic residues" evidence="1">
    <location>
        <begin position="243"/>
        <end position="253"/>
    </location>
</feature>
<protein>
    <submittedName>
        <fullName evidence="2">Uncharacterized protein</fullName>
    </submittedName>
</protein>
<gene>
    <name evidence="2" type="ORF">CM83_8236</name>
</gene>
<feature type="compositionally biased region" description="Basic residues" evidence="1">
    <location>
        <begin position="351"/>
        <end position="360"/>
    </location>
</feature>
<proteinExistence type="predicted"/>
<dbReference type="EMBL" id="GBHO01010568">
    <property type="protein sequence ID" value="JAG33036.1"/>
    <property type="molecule type" value="Transcribed_RNA"/>
</dbReference>
<evidence type="ECO:0000256" key="1">
    <source>
        <dbReference type="SAM" id="MobiDB-lite"/>
    </source>
</evidence>